<organism evidence="1">
    <name type="scientific">Culex pipiens</name>
    <name type="common">House mosquito</name>
    <dbReference type="NCBI Taxonomy" id="7175"/>
    <lineage>
        <taxon>Eukaryota</taxon>
        <taxon>Metazoa</taxon>
        <taxon>Ecdysozoa</taxon>
        <taxon>Arthropoda</taxon>
        <taxon>Hexapoda</taxon>
        <taxon>Insecta</taxon>
        <taxon>Pterygota</taxon>
        <taxon>Neoptera</taxon>
        <taxon>Endopterygota</taxon>
        <taxon>Diptera</taxon>
        <taxon>Nematocera</taxon>
        <taxon>Culicoidea</taxon>
        <taxon>Culicidae</taxon>
        <taxon>Culicinae</taxon>
        <taxon>Culicini</taxon>
        <taxon>Culex</taxon>
        <taxon>Culex</taxon>
    </lineage>
</organism>
<reference evidence="1" key="1">
    <citation type="submission" date="2021-05" db="EMBL/GenBank/DDBJ databases">
        <authorList>
            <person name="Alioto T."/>
            <person name="Alioto T."/>
            <person name="Gomez Garrido J."/>
        </authorList>
    </citation>
    <scope>NUCLEOTIDE SEQUENCE</scope>
</reference>
<accession>A0A8D8JU27</accession>
<dbReference type="AlphaFoldDB" id="A0A8D8JU27"/>
<protein>
    <submittedName>
        <fullName evidence="1">(northern house mosquito) hypothetical protein</fullName>
    </submittedName>
</protein>
<evidence type="ECO:0000313" key="1">
    <source>
        <dbReference type="EMBL" id="CAG6576197.1"/>
    </source>
</evidence>
<proteinExistence type="predicted"/>
<dbReference type="EMBL" id="HBUE01295479">
    <property type="protein sequence ID" value="CAG6576197.1"/>
    <property type="molecule type" value="Transcribed_RNA"/>
</dbReference>
<name>A0A8D8JU27_CULPI</name>
<sequence length="107" mass="11593">MWSRFGSGIAVSGRWIRKCPGVSASKSAGSLLSGVSGRELRIASIWTSTVWNSSYSRVCSPIVRLNSNLKLFTADSQRPPKFGERAGMNLNSMLSFAVSRMISSSNC</sequence>
<dbReference type="EMBL" id="HBUE01189632">
    <property type="protein sequence ID" value="CAG6524514.1"/>
    <property type="molecule type" value="Transcribed_RNA"/>
</dbReference>